<name>A0A514CX90_9CAUD</name>
<organism evidence="1 2">
    <name type="scientific">Gordonia phage Dardanus</name>
    <dbReference type="NCBI Taxonomy" id="2588489"/>
    <lineage>
        <taxon>Viruses</taxon>
        <taxon>Duplodnaviria</taxon>
        <taxon>Heunggongvirae</taxon>
        <taxon>Uroviricota</taxon>
        <taxon>Caudoviricetes</taxon>
        <taxon>Ruthgordonvirinae</taxon>
        <taxon>Dardanusvirus</taxon>
        <taxon>Dardanusvirus dardanus</taxon>
    </lineage>
</organism>
<dbReference type="KEGG" id="vg:63911670"/>
<dbReference type="GeneID" id="63911670"/>
<accession>A0A514CX90</accession>
<gene>
    <name evidence="1" type="primary">64</name>
    <name evidence="1" type="ORF">SEA_DARDANUS_64</name>
</gene>
<protein>
    <submittedName>
        <fullName evidence="1">Uncharacterized protein</fullName>
    </submittedName>
</protein>
<dbReference type="RefSeq" id="YP_010050932.1">
    <property type="nucleotide sequence ID" value="NC_054435.1"/>
</dbReference>
<evidence type="ECO:0000313" key="1">
    <source>
        <dbReference type="EMBL" id="QDH85101.1"/>
    </source>
</evidence>
<keyword evidence="2" id="KW-1185">Reference proteome</keyword>
<sequence>MTDQRREFTSDQLEQWVYDHEYDYQAEPPDEYDGAQAAKWYEDHPRPSDTFPPYYAEDFGPTVAALCREVLELRQLVVAKTRIDGALYQTAAKIEADDLKAARADGLEAVAAILGKRGKPKRNKGRR</sequence>
<proteinExistence type="predicted"/>
<reference evidence="1 2" key="1">
    <citation type="submission" date="2019-05" db="EMBL/GenBank/DDBJ databases">
        <authorList>
            <person name="Bordelon H.A."/>
            <person name="Brister E.M."/>
            <person name="Bryans A.M."/>
            <person name="Calk A.E."/>
            <person name="Capers C."/>
            <person name="Corrent J.M."/>
            <person name="Delphin C.N."/>
            <person name="Erbelding G.W."/>
            <person name="Gottschalck B.A."/>
            <person name="Hale B.T."/>
            <person name="Jones N.T."/>
            <person name="Mire A.R."/>
            <person name="Perkins A.R."/>
            <person name="Quackenbush R.D."/>
            <person name="Rogers C.S."/>
            <person name="Stewart N.C."/>
            <person name="Threeton H.N."/>
            <person name="Wiggins Z.F."/>
            <person name="Hancock A.M."/>
            <person name="Gissendanner C.R."/>
            <person name="Findley A.M."/>
            <person name="Wills S.J."/>
            <person name="Clifford K.A."/>
            <person name="Elmore F.L."/>
            <person name="Knight M.S."/>
            <person name="Le K."/>
            <person name="Lobaina D."/>
            <person name="Nougues D."/>
            <person name="Salama A."/>
            <person name="Stoeber S.D."/>
            <person name="Sweeney K.J."/>
            <person name="Truong T.G."/>
            <person name="Alvaro L.E."/>
            <person name="Isern S."/>
            <person name="Michael S.F."/>
            <person name="Monti D.L."/>
            <person name="Garlena R.A."/>
            <person name="Russell D.A."/>
            <person name="Pope W.H."/>
            <person name="Jacobs-Sera D."/>
            <person name="Hatfull G.F."/>
        </authorList>
    </citation>
    <scope>NUCLEOTIDE SEQUENCE [LARGE SCALE GENOMIC DNA]</scope>
</reference>
<evidence type="ECO:0000313" key="2">
    <source>
        <dbReference type="Proteomes" id="UP000318136"/>
    </source>
</evidence>
<dbReference type="EMBL" id="MN010758">
    <property type="protein sequence ID" value="QDH85101.1"/>
    <property type="molecule type" value="Genomic_DNA"/>
</dbReference>
<dbReference type="Proteomes" id="UP000318136">
    <property type="component" value="Segment"/>
</dbReference>